<dbReference type="EMBL" id="CM000585">
    <property type="protein sequence ID" value="EWG47278.1"/>
    <property type="molecule type" value="Genomic_DNA"/>
</dbReference>
<protein>
    <submittedName>
        <fullName evidence="1">Uncharacterized protein</fullName>
    </submittedName>
</protein>
<dbReference type="GeneID" id="30072974"/>
<dbReference type="Proteomes" id="UP000009096">
    <property type="component" value="Chromosome 8"/>
</dbReference>
<gene>
    <name evidence="1" type="ORF">FVEG_16098</name>
</gene>
<proteinExistence type="predicted"/>
<dbReference type="AlphaFoldDB" id="W7M6S0"/>
<evidence type="ECO:0000313" key="1">
    <source>
        <dbReference type="EMBL" id="EWG47278.1"/>
    </source>
</evidence>
<keyword evidence="2" id="KW-1185">Reference proteome</keyword>
<sequence length="111" mass="12740">MSKSGSGHREGINRTWVLRNCRRQFCDKRFLCVMFRGMNYARAMEIASSRRLLTAPSHTTIRQVLDVRNCWLDDDYLLRSGVTQTLSSISLLGIMMRCRVLPSPTGSCRQP</sequence>
<evidence type="ECO:0000313" key="2">
    <source>
        <dbReference type="Proteomes" id="UP000009096"/>
    </source>
</evidence>
<name>W7M6S0_GIBM7</name>
<dbReference type="EMBL" id="DS022250">
    <property type="protein sequence ID" value="EWG47278.1"/>
    <property type="molecule type" value="Genomic_DNA"/>
</dbReference>
<reference evidence="1 2" key="1">
    <citation type="journal article" date="2010" name="Nature">
        <title>Comparative genomics reveals mobile pathogenicity chromosomes in Fusarium.</title>
        <authorList>
            <person name="Ma L.J."/>
            <person name="van der Does H.C."/>
            <person name="Borkovich K.A."/>
            <person name="Coleman J.J."/>
            <person name="Daboussi M.J."/>
            <person name="Di Pietro A."/>
            <person name="Dufresne M."/>
            <person name="Freitag M."/>
            <person name="Grabherr M."/>
            <person name="Henrissat B."/>
            <person name="Houterman P.M."/>
            <person name="Kang S."/>
            <person name="Shim W.B."/>
            <person name="Woloshuk C."/>
            <person name="Xie X."/>
            <person name="Xu J.R."/>
            <person name="Antoniw J."/>
            <person name="Baker S.E."/>
            <person name="Bluhm B.H."/>
            <person name="Breakspear A."/>
            <person name="Brown D.W."/>
            <person name="Butchko R.A."/>
            <person name="Chapman S."/>
            <person name="Coulson R."/>
            <person name="Coutinho P.M."/>
            <person name="Danchin E.G."/>
            <person name="Diener A."/>
            <person name="Gale L.R."/>
            <person name="Gardiner D.M."/>
            <person name="Goff S."/>
            <person name="Hammond-Kosack K.E."/>
            <person name="Hilburn K."/>
            <person name="Hua-Van A."/>
            <person name="Jonkers W."/>
            <person name="Kazan K."/>
            <person name="Kodira C.D."/>
            <person name="Koehrsen M."/>
            <person name="Kumar L."/>
            <person name="Lee Y.H."/>
            <person name="Li L."/>
            <person name="Manners J.M."/>
            <person name="Miranda-Saavedra D."/>
            <person name="Mukherjee M."/>
            <person name="Park G."/>
            <person name="Park J."/>
            <person name="Park S.Y."/>
            <person name="Proctor R.H."/>
            <person name="Regev A."/>
            <person name="Ruiz-Roldan M.C."/>
            <person name="Sain D."/>
            <person name="Sakthikumar S."/>
            <person name="Sykes S."/>
            <person name="Schwartz D.C."/>
            <person name="Turgeon B.G."/>
            <person name="Wapinski I."/>
            <person name="Yoder O."/>
            <person name="Young S."/>
            <person name="Zeng Q."/>
            <person name="Zhou S."/>
            <person name="Galagan J."/>
            <person name="Cuomo C.A."/>
            <person name="Kistler H.C."/>
            <person name="Rep M."/>
        </authorList>
    </citation>
    <scope>NUCLEOTIDE SEQUENCE [LARGE SCALE GENOMIC DNA]</scope>
    <source>
        <strain evidence="2">M3125 / FGSC 7600</strain>
    </source>
</reference>
<dbReference type="KEGG" id="fvr:FVEG_16098"/>
<accession>W7M6S0</accession>
<organism evidence="1 2">
    <name type="scientific">Gibberella moniliformis (strain M3125 / FGSC 7600)</name>
    <name type="common">Maize ear and stalk rot fungus</name>
    <name type="synonym">Fusarium verticillioides</name>
    <dbReference type="NCBI Taxonomy" id="334819"/>
    <lineage>
        <taxon>Eukaryota</taxon>
        <taxon>Fungi</taxon>
        <taxon>Dikarya</taxon>
        <taxon>Ascomycota</taxon>
        <taxon>Pezizomycotina</taxon>
        <taxon>Sordariomycetes</taxon>
        <taxon>Hypocreomycetidae</taxon>
        <taxon>Hypocreales</taxon>
        <taxon>Nectriaceae</taxon>
        <taxon>Fusarium</taxon>
        <taxon>Fusarium fujikuroi species complex</taxon>
    </lineage>
</organism>
<dbReference type="RefSeq" id="XP_018753469.1">
    <property type="nucleotide sequence ID" value="XM_018905340.1"/>
</dbReference>
<dbReference type="VEuPathDB" id="FungiDB:FVEG_16098"/>